<comment type="similarity">
    <text evidence="1">Belongs to the LysR transcriptional regulatory family.</text>
</comment>
<dbReference type="InterPro" id="IPR005119">
    <property type="entry name" value="LysR_subst-bd"/>
</dbReference>
<dbReference type="FunFam" id="1.10.10.10:FF:000001">
    <property type="entry name" value="LysR family transcriptional regulator"/>
    <property type="match status" value="1"/>
</dbReference>
<dbReference type="InterPro" id="IPR036390">
    <property type="entry name" value="WH_DNA-bd_sf"/>
</dbReference>
<feature type="domain" description="HTH lysR-type" evidence="5">
    <location>
        <begin position="3"/>
        <end position="60"/>
    </location>
</feature>
<dbReference type="Gene3D" id="3.40.190.290">
    <property type="match status" value="1"/>
</dbReference>
<dbReference type="Gene3D" id="1.10.10.10">
    <property type="entry name" value="Winged helix-like DNA-binding domain superfamily/Winged helix DNA-binding domain"/>
    <property type="match status" value="1"/>
</dbReference>
<dbReference type="PANTHER" id="PTHR30419:SF2">
    <property type="entry name" value="LYSR FAMILY TRANSCRIPTIONAL REGULATOR"/>
    <property type="match status" value="1"/>
</dbReference>
<evidence type="ECO:0000256" key="2">
    <source>
        <dbReference type="ARBA" id="ARBA00023015"/>
    </source>
</evidence>
<keyword evidence="2" id="KW-0805">Transcription regulation</keyword>
<dbReference type="SUPFAM" id="SSF46785">
    <property type="entry name" value="Winged helix' DNA-binding domain"/>
    <property type="match status" value="1"/>
</dbReference>
<sequence length="307" mass="33838">MKLDTTSLKLFVRVAETGTITAAAEAEYIATSAVSKRLSELEAYFGTPLLRRNNRGVELTPAGNALLNLSRGVLHNLEDLDLQMQEYTSGARGNIRVYANMSAITQYLPGETQHFFAKYPDIGVHLEEKVSPVITREVMGNGADIGICAKLPHGYELAEFPYHTDDLVLVTPLDHPLADRESIAFRESLDHAYVGLHTSSAINLELLKAASLANRPLKLRIQVTSYDALCMMVQAGLGIGVVPRGAIRQYVGGLRVKVLTIRDAWARRKLCIYVKDVERLSMAARLFVDHLVQSAADQESIPLQRPA</sequence>
<dbReference type="Proteomes" id="UP000464013">
    <property type="component" value="Chromosome"/>
</dbReference>
<evidence type="ECO:0000256" key="4">
    <source>
        <dbReference type="ARBA" id="ARBA00023163"/>
    </source>
</evidence>
<dbReference type="GO" id="GO:0003677">
    <property type="term" value="F:DNA binding"/>
    <property type="evidence" value="ECO:0007669"/>
    <property type="project" value="UniProtKB-KW"/>
</dbReference>
<evidence type="ECO:0000313" key="7">
    <source>
        <dbReference type="Proteomes" id="UP000464013"/>
    </source>
</evidence>
<gene>
    <name evidence="6" type="ORF">EKK97_19045</name>
</gene>
<dbReference type="SUPFAM" id="SSF53850">
    <property type="entry name" value="Periplasmic binding protein-like II"/>
    <property type="match status" value="1"/>
</dbReference>
<organism evidence="6 7">
    <name type="scientific">Billgrantia tianxiuensis</name>
    <dbReference type="NCBI Taxonomy" id="2497861"/>
    <lineage>
        <taxon>Bacteria</taxon>
        <taxon>Pseudomonadati</taxon>
        <taxon>Pseudomonadota</taxon>
        <taxon>Gammaproteobacteria</taxon>
        <taxon>Oceanospirillales</taxon>
        <taxon>Halomonadaceae</taxon>
        <taxon>Billgrantia</taxon>
    </lineage>
</organism>
<evidence type="ECO:0000313" key="6">
    <source>
        <dbReference type="EMBL" id="QHC51270.1"/>
    </source>
</evidence>
<reference evidence="6 7" key="1">
    <citation type="submission" date="2019-01" db="EMBL/GenBank/DDBJ databases">
        <title>Complete genome of a denitifying bacterium Halomons sp. BC-M4-5.</title>
        <authorList>
            <person name="Wang L."/>
            <person name="Shao Z."/>
        </authorList>
    </citation>
    <scope>NUCLEOTIDE SEQUENCE [LARGE SCALE GENOMIC DNA]</scope>
    <source>
        <strain evidence="6 7">BC-M4-5</strain>
    </source>
</reference>
<keyword evidence="3" id="KW-0238">DNA-binding</keyword>
<dbReference type="GO" id="GO:0005829">
    <property type="term" value="C:cytosol"/>
    <property type="evidence" value="ECO:0007669"/>
    <property type="project" value="TreeGrafter"/>
</dbReference>
<dbReference type="InterPro" id="IPR000847">
    <property type="entry name" value="LysR_HTH_N"/>
</dbReference>
<dbReference type="GO" id="GO:0003700">
    <property type="term" value="F:DNA-binding transcription factor activity"/>
    <property type="evidence" value="ECO:0007669"/>
    <property type="project" value="InterPro"/>
</dbReference>
<evidence type="ECO:0000256" key="1">
    <source>
        <dbReference type="ARBA" id="ARBA00009437"/>
    </source>
</evidence>
<dbReference type="RefSeq" id="WP_159554345.1">
    <property type="nucleotide sequence ID" value="NZ_CP035042.1"/>
</dbReference>
<dbReference type="CDD" id="cd08421">
    <property type="entry name" value="PBP2_LTTR_like_1"/>
    <property type="match status" value="1"/>
</dbReference>
<accession>A0A6I6SU89</accession>
<dbReference type="AlphaFoldDB" id="A0A6I6SU89"/>
<dbReference type="KEGG" id="htx:EKK97_19045"/>
<dbReference type="InterPro" id="IPR050950">
    <property type="entry name" value="HTH-type_LysR_regulators"/>
</dbReference>
<name>A0A6I6SU89_9GAMM</name>
<proteinExistence type="inferred from homology"/>
<dbReference type="InterPro" id="IPR036388">
    <property type="entry name" value="WH-like_DNA-bd_sf"/>
</dbReference>
<dbReference type="EMBL" id="CP035042">
    <property type="protein sequence ID" value="QHC51270.1"/>
    <property type="molecule type" value="Genomic_DNA"/>
</dbReference>
<keyword evidence="4" id="KW-0804">Transcription</keyword>
<dbReference type="PROSITE" id="PS50931">
    <property type="entry name" value="HTH_LYSR"/>
    <property type="match status" value="1"/>
</dbReference>
<evidence type="ECO:0000256" key="3">
    <source>
        <dbReference type="ARBA" id="ARBA00023125"/>
    </source>
</evidence>
<dbReference type="Pfam" id="PF03466">
    <property type="entry name" value="LysR_substrate"/>
    <property type="match status" value="1"/>
</dbReference>
<dbReference type="PANTHER" id="PTHR30419">
    <property type="entry name" value="HTH-TYPE TRANSCRIPTIONAL REGULATOR YBHD"/>
    <property type="match status" value="1"/>
</dbReference>
<dbReference type="OrthoDB" id="9785974at2"/>
<evidence type="ECO:0000259" key="5">
    <source>
        <dbReference type="PROSITE" id="PS50931"/>
    </source>
</evidence>
<keyword evidence="7" id="KW-1185">Reference proteome</keyword>
<dbReference type="Pfam" id="PF00126">
    <property type="entry name" value="HTH_1"/>
    <property type="match status" value="1"/>
</dbReference>
<protein>
    <submittedName>
        <fullName evidence="6">LysR family transcriptional regulator</fullName>
    </submittedName>
</protein>